<gene>
    <name evidence="1" type="ORF">Drose_19450</name>
</gene>
<protein>
    <submittedName>
        <fullName evidence="1">Uncharacterized protein</fullName>
    </submittedName>
</protein>
<accession>A0ABY5YXX1</accession>
<organism evidence="1 2">
    <name type="scientific">Dactylosporangium roseum</name>
    <dbReference type="NCBI Taxonomy" id="47989"/>
    <lineage>
        <taxon>Bacteria</taxon>
        <taxon>Bacillati</taxon>
        <taxon>Actinomycetota</taxon>
        <taxon>Actinomycetes</taxon>
        <taxon>Micromonosporales</taxon>
        <taxon>Micromonosporaceae</taxon>
        <taxon>Dactylosporangium</taxon>
    </lineage>
</organism>
<name>A0ABY5YXX1_9ACTN</name>
<dbReference type="RefSeq" id="WP_260722744.1">
    <property type="nucleotide sequence ID" value="NZ_BAAABS010000062.1"/>
</dbReference>
<reference evidence="1" key="1">
    <citation type="submission" date="2021-04" db="EMBL/GenBank/DDBJ databases">
        <title>Biosynthetic gene clusters of Dactylosporangioum roseum.</title>
        <authorList>
            <person name="Hartkoorn R.C."/>
            <person name="Beaudoing E."/>
            <person name="Hot D."/>
            <person name="Moureu S."/>
        </authorList>
    </citation>
    <scope>NUCLEOTIDE SEQUENCE</scope>
    <source>
        <strain evidence="1">NRRL B-16295</strain>
    </source>
</reference>
<dbReference type="Proteomes" id="UP001058271">
    <property type="component" value="Chromosome"/>
</dbReference>
<dbReference type="SUPFAM" id="SSF55469">
    <property type="entry name" value="FMN-dependent nitroreductase-like"/>
    <property type="match status" value="1"/>
</dbReference>
<dbReference type="EMBL" id="CP073721">
    <property type="protein sequence ID" value="UWZ33492.1"/>
    <property type="molecule type" value="Genomic_DNA"/>
</dbReference>
<evidence type="ECO:0000313" key="1">
    <source>
        <dbReference type="EMBL" id="UWZ33492.1"/>
    </source>
</evidence>
<sequence length="51" mass="5725">MLNLPAGWRPELIVCLGHAAAAQPPPMTPHRRYGWRDLTSWGRLADDDSRA</sequence>
<dbReference type="InterPro" id="IPR000415">
    <property type="entry name" value="Nitroreductase-like"/>
</dbReference>
<evidence type="ECO:0000313" key="2">
    <source>
        <dbReference type="Proteomes" id="UP001058271"/>
    </source>
</evidence>
<keyword evidence="2" id="KW-1185">Reference proteome</keyword>
<proteinExistence type="predicted"/>